<protein>
    <recommendedName>
        <fullName evidence="6">Peptidase S49 domain-containing protein</fullName>
    </recommendedName>
</protein>
<dbReference type="GO" id="GO:0006508">
    <property type="term" value="P:proteolysis"/>
    <property type="evidence" value="ECO:0007669"/>
    <property type="project" value="UniProtKB-KW"/>
</dbReference>
<organism evidence="7">
    <name type="scientific">Dunaliella tertiolecta</name>
    <name type="common">Green alga</name>
    <dbReference type="NCBI Taxonomy" id="3047"/>
    <lineage>
        <taxon>Eukaryota</taxon>
        <taxon>Viridiplantae</taxon>
        <taxon>Chlorophyta</taxon>
        <taxon>core chlorophytes</taxon>
        <taxon>Chlorophyceae</taxon>
        <taxon>CS clade</taxon>
        <taxon>Chlamydomonadales</taxon>
        <taxon>Dunaliellaceae</taxon>
        <taxon>Dunaliella</taxon>
    </lineage>
</organism>
<evidence type="ECO:0000256" key="1">
    <source>
        <dbReference type="ARBA" id="ARBA00008683"/>
    </source>
</evidence>
<dbReference type="InterPro" id="IPR004635">
    <property type="entry name" value="Pept_S49_SppA"/>
</dbReference>
<reference evidence="7" key="1">
    <citation type="submission" date="2021-01" db="EMBL/GenBank/DDBJ databases">
        <authorList>
            <person name="Corre E."/>
            <person name="Pelletier E."/>
            <person name="Niang G."/>
            <person name="Scheremetjew M."/>
            <person name="Finn R."/>
            <person name="Kale V."/>
            <person name="Holt S."/>
            <person name="Cochrane G."/>
            <person name="Meng A."/>
            <person name="Brown T."/>
            <person name="Cohen L."/>
        </authorList>
    </citation>
    <scope>NUCLEOTIDE SEQUENCE</scope>
    <source>
        <strain evidence="7">CCMP1320</strain>
    </source>
</reference>
<feature type="region of interest" description="Disordered" evidence="5">
    <location>
        <begin position="356"/>
        <end position="381"/>
    </location>
</feature>
<feature type="region of interest" description="Disordered" evidence="5">
    <location>
        <begin position="679"/>
        <end position="711"/>
    </location>
</feature>
<dbReference type="InterPro" id="IPR002142">
    <property type="entry name" value="Peptidase_S49"/>
</dbReference>
<dbReference type="InterPro" id="IPR047272">
    <property type="entry name" value="S49_SppA_C"/>
</dbReference>
<evidence type="ECO:0000256" key="3">
    <source>
        <dbReference type="ARBA" id="ARBA00022801"/>
    </source>
</evidence>
<dbReference type="CDD" id="cd07023">
    <property type="entry name" value="S49_Sppa_N_C"/>
    <property type="match status" value="1"/>
</dbReference>
<dbReference type="PANTHER" id="PTHR33209">
    <property type="entry name" value="PROTEASE 4"/>
    <property type="match status" value="1"/>
</dbReference>
<dbReference type="EMBL" id="HBIP01003546">
    <property type="protein sequence ID" value="CAE0486544.1"/>
    <property type="molecule type" value="Transcribed_RNA"/>
</dbReference>
<name>A0A7S3QLH4_DUNTE</name>
<dbReference type="Gene3D" id="3.90.226.10">
    <property type="entry name" value="2-enoyl-CoA Hydratase, Chain A, domain 1"/>
    <property type="match status" value="3"/>
</dbReference>
<dbReference type="InterPro" id="IPR047217">
    <property type="entry name" value="S49_SppA_67K_type_N"/>
</dbReference>
<evidence type="ECO:0000256" key="2">
    <source>
        <dbReference type="ARBA" id="ARBA00022670"/>
    </source>
</evidence>
<dbReference type="Pfam" id="PF01343">
    <property type="entry name" value="Peptidase_S49"/>
    <property type="match status" value="2"/>
</dbReference>
<keyword evidence="2" id="KW-0645">Protease</keyword>
<comment type="similarity">
    <text evidence="1">Belongs to the peptidase S49 family.</text>
</comment>
<sequence>MSKPFLQTPPPTPPPWMPRIRRTLGRGLAFLGAGALLNQAAASYIQYKALQADKQLPEEFVLEVDLQRLKIVEQLPTDPFAALKGAARQVELQRVVRALDTAAADERVRGLLLNLGDRESLGGMAMVQELRDAISRFNATCKGRAPSVAMSPAFGEAGSNGTIQYYLASACDQVFMQPSGTLGLLGLQSQQFFFRDALDKAQVEPILYTREDYKTAGHLFTQRGFTPQHREQTTSLLEDITSQMWEAVAASRGMSMDSLLGAVTRAPLLAAAALKGGMDAATGKVPRDHGLGSKGGGASDEAPSRGTGGAEMSSTELANLQDAPAVPPEENMPAAPLLDGLLYRDEVEAMFLKSSEQAARDKARKKQQGGWWGKTPEADRPSDAYMTRVPLTKYSALQEVKAAAMKAEAEGGRFFWSRKQAPVGPQVALVHAVGTIVQGPVFPGQTAPNMQLIDATKLSAALKKLADTPDVGAVVLRLSSPGGSALGSDLLHHALVRLRAAGKKLVISCGDVAASGGIFMAVAADKIFAQPGTLTGSIGVITGKFHVAQLLEGYGVNPASIESGSPNLTLTSPFAKPSDKQVKIINHLMDAIYDDFLRKVAAGRGMSVEAVRKAAGGRVYTGKQALAAGFVDAHGGLREAIAEARKLAGVDESKTDEQVVFPYPVPKLPLIARLLRAAGPAGGMGPPPDQDLPPPTPQSNPPKTSAGVLGSGDWLESGPASWLGQQLLGRYLMQGALTSDSQPGGSTQIAALPPFNAMSLPPHLSALAMLAAVYGGDGAAGGSNAHLPLQAQQMQAALSTLLSAAAALDGGVAAYSPEADALARGIV</sequence>
<feature type="domain" description="Peptidase S49" evidence="6">
    <location>
        <begin position="161"/>
        <end position="277"/>
    </location>
</feature>
<dbReference type="InterPro" id="IPR029045">
    <property type="entry name" value="ClpP/crotonase-like_dom_sf"/>
</dbReference>
<dbReference type="SUPFAM" id="SSF52096">
    <property type="entry name" value="ClpP/crotonase"/>
    <property type="match status" value="2"/>
</dbReference>
<gene>
    <name evidence="7" type="ORF">DTER00134_LOCUS1583</name>
</gene>
<keyword evidence="3" id="KW-0378">Hydrolase</keyword>
<accession>A0A7S3QLH4</accession>
<dbReference type="PANTHER" id="PTHR33209:SF1">
    <property type="entry name" value="PEPTIDASE S49 DOMAIN-CONTAINING PROTEIN"/>
    <property type="match status" value="1"/>
</dbReference>
<evidence type="ECO:0000313" key="7">
    <source>
        <dbReference type="EMBL" id="CAE0486544.1"/>
    </source>
</evidence>
<dbReference type="GO" id="GO:0008236">
    <property type="term" value="F:serine-type peptidase activity"/>
    <property type="evidence" value="ECO:0007669"/>
    <property type="project" value="UniProtKB-KW"/>
</dbReference>
<feature type="region of interest" description="Disordered" evidence="5">
    <location>
        <begin position="282"/>
        <end position="314"/>
    </location>
</feature>
<feature type="compositionally biased region" description="Pro residues" evidence="5">
    <location>
        <begin position="685"/>
        <end position="700"/>
    </location>
</feature>
<feature type="domain" description="Peptidase S49" evidence="6">
    <location>
        <begin position="498"/>
        <end position="650"/>
    </location>
</feature>
<keyword evidence="4" id="KW-0720">Serine protease</keyword>
<evidence type="ECO:0000256" key="5">
    <source>
        <dbReference type="SAM" id="MobiDB-lite"/>
    </source>
</evidence>
<dbReference type="AlphaFoldDB" id="A0A7S3QLH4"/>
<proteinExistence type="inferred from homology"/>
<evidence type="ECO:0000256" key="4">
    <source>
        <dbReference type="ARBA" id="ARBA00022825"/>
    </source>
</evidence>
<dbReference type="CDD" id="cd07018">
    <property type="entry name" value="S49_SppA_67K_type"/>
    <property type="match status" value="1"/>
</dbReference>
<evidence type="ECO:0000259" key="6">
    <source>
        <dbReference type="Pfam" id="PF01343"/>
    </source>
</evidence>
<dbReference type="NCBIfam" id="TIGR00706">
    <property type="entry name" value="SppA_dom"/>
    <property type="match status" value="1"/>
</dbReference>